<evidence type="ECO:0000313" key="2">
    <source>
        <dbReference type="EMBL" id="CAJ1966767.1"/>
    </source>
</evidence>
<dbReference type="SUPFAM" id="SSF103511">
    <property type="entry name" value="Chlorophyll a-b binding protein"/>
    <property type="match status" value="2"/>
</dbReference>
<organism evidence="2 3">
    <name type="scientific">Cylindrotheca closterium</name>
    <dbReference type="NCBI Taxonomy" id="2856"/>
    <lineage>
        <taxon>Eukaryota</taxon>
        <taxon>Sar</taxon>
        <taxon>Stramenopiles</taxon>
        <taxon>Ochrophyta</taxon>
        <taxon>Bacillariophyta</taxon>
        <taxon>Bacillariophyceae</taxon>
        <taxon>Bacillariophycidae</taxon>
        <taxon>Bacillariales</taxon>
        <taxon>Bacillariaceae</taxon>
        <taxon>Cylindrotheca</taxon>
    </lineage>
</organism>
<reference evidence="2" key="1">
    <citation type="submission" date="2023-08" db="EMBL/GenBank/DDBJ databases">
        <authorList>
            <person name="Audoor S."/>
            <person name="Bilcke G."/>
        </authorList>
    </citation>
    <scope>NUCLEOTIDE SEQUENCE</scope>
</reference>
<sequence length="223" mass="24343">MAPFRSLFTLLVSLTVVSGFAPASRSAVSKSSALNIVNPEVYEQAQANWEKDFGPLVKYGWGPTPLAEKWNGRHAMFGWFFICATAYCKGHGLIPDADALLDLKQWGTLATISNKDTISSERAIILIANAHAFGVSLMATICPPMFGDTLLLDPNHPEYERMAARNKEGFGYLPALNFGLTEEAEIMNGRLAMVGIIALVMSSAIFEKSMLDIVNDWVGGAYF</sequence>
<keyword evidence="3" id="KW-1185">Reference proteome</keyword>
<dbReference type="AlphaFoldDB" id="A0AAD2G9N9"/>
<dbReference type="Gene3D" id="1.10.3460.10">
    <property type="entry name" value="Chlorophyll a/b binding protein domain"/>
    <property type="match status" value="1"/>
</dbReference>
<evidence type="ECO:0000256" key="1">
    <source>
        <dbReference type="SAM" id="SignalP"/>
    </source>
</evidence>
<accession>A0AAD2G9N9</accession>
<keyword evidence="1" id="KW-0732">Signal</keyword>
<dbReference type="EMBL" id="CAKOGP040002313">
    <property type="protein sequence ID" value="CAJ1966767.1"/>
    <property type="molecule type" value="Genomic_DNA"/>
</dbReference>
<evidence type="ECO:0000313" key="3">
    <source>
        <dbReference type="Proteomes" id="UP001295423"/>
    </source>
</evidence>
<protein>
    <submittedName>
        <fullName evidence="2">Uncharacterized protein</fullName>
    </submittedName>
</protein>
<dbReference type="Proteomes" id="UP001295423">
    <property type="component" value="Unassembled WGS sequence"/>
</dbReference>
<feature type="chain" id="PRO_5042267481" evidence="1">
    <location>
        <begin position="20"/>
        <end position="223"/>
    </location>
</feature>
<gene>
    <name evidence="2" type="ORF">CYCCA115_LOCUS22350</name>
</gene>
<feature type="signal peptide" evidence="1">
    <location>
        <begin position="1"/>
        <end position="19"/>
    </location>
</feature>
<name>A0AAD2G9N9_9STRA</name>
<comment type="caution">
    <text evidence="2">The sequence shown here is derived from an EMBL/GenBank/DDBJ whole genome shotgun (WGS) entry which is preliminary data.</text>
</comment>
<proteinExistence type="predicted"/>